<keyword evidence="3" id="KW-1185">Reference proteome</keyword>
<reference evidence="2" key="1">
    <citation type="submission" date="2022-08" db="EMBL/GenBank/DDBJ databases">
        <title>Alicyclobacillus fastidiosus DSM 17978, complete genome.</title>
        <authorList>
            <person name="Wang Q."/>
            <person name="Cai R."/>
            <person name="Wang Z."/>
        </authorList>
    </citation>
    <scope>NUCLEOTIDE SEQUENCE</scope>
    <source>
        <strain evidence="2">DSM 17978</strain>
    </source>
</reference>
<dbReference type="SUPFAM" id="SSF52821">
    <property type="entry name" value="Rhodanese/Cell cycle control phosphatase"/>
    <property type="match status" value="1"/>
</dbReference>
<dbReference type="Proteomes" id="UP001164761">
    <property type="component" value="Chromosome"/>
</dbReference>
<dbReference type="SMART" id="SM00450">
    <property type="entry name" value="RHOD"/>
    <property type="match status" value="1"/>
</dbReference>
<dbReference type="InterPro" id="IPR036873">
    <property type="entry name" value="Rhodanese-like_dom_sf"/>
</dbReference>
<dbReference type="InterPro" id="IPR036868">
    <property type="entry name" value="TusA-like_sf"/>
</dbReference>
<evidence type="ECO:0000259" key="1">
    <source>
        <dbReference type="PROSITE" id="PS50206"/>
    </source>
</evidence>
<dbReference type="PANTHER" id="PTHR43031">
    <property type="entry name" value="FAD-DEPENDENT OXIDOREDUCTASE"/>
    <property type="match status" value="1"/>
</dbReference>
<dbReference type="InterPro" id="IPR050229">
    <property type="entry name" value="GlpE_sulfurtransferase"/>
</dbReference>
<name>A0ABY6ZHZ2_9BACL</name>
<dbReference type="SUPFAM" id="SSF64307">
    <property type="entry name" value="SirA-like"/>
    <property type="match status" value="1"/>
</dbReference>
<evidence type="ECO:0000313" key="3">
    <source>
        <dbReference type="Proteomes" id="UP001164761"/>
    </source>
</evidence>
<dbReference type="EMBL" id="CP104067">
    <property type="protein sequence ID" value="WAH42436.1"/>
    <property type="molecule type" value="Genomic_DNA"/>
</dbReference>
<dbReference type="InterPro" id="IPR001455">
    <property type="entry name" value="TusA-like"/>
</dbReference>
<dbReference type="Pfam" id="PF00581">
    <property type="entry name" value="Rhodanese"/>
    <property type="match status" value="1"/>
</dbReference>
<dbReference type="CDD" id="cd00158">
    <property type="entry name" value="RHOD"/>
    <property type="match status" value="1"/>
</dbReference>
<accession>A0ABY6ZHZ2</accession>
<proteinExistence type="predicted"/>
<dbReference type="PROSITE" id="PS00380">
    <property type="entry name" value="RHODANESE_1"/>
    <property type="match status" value="1"/>
</dbReference>
<dbReference type="Pfam" id="PF01206">
    <property type="entry name" value="TusA"/>
    <property type="match status" value="1"/>
</dbReference>
<feature type="domain" description="Rhodanese" evidence="1">
    <location>
        <begin position="102"/>
        <end position="190"/>
    </location>
</feature>
<organism evidence="2 3">
    <name type="scientific">Alicyclobacillus fastidiosus</name>
    <dbReference type="NCBI Taxonomy" id="392011"/>
    <lineage>
        <taxon>Bacteria</taxon>
        <taxon>Bacillati</taxon>
        <taxon>Bacillota</taxon>
        <taxon>Bacilli</taxon>
        <taxon>Bacillales</taxon>
        <taxon>Alicyclobacillaceae</taxon>
        <taxon>Alicyclobacillus</taxon>
    </lineage>
</organism>
<dbReference type="PROSITE" id="PS01148">
    <property type="entry name" value="UPF0033"/>
    <property type="match status" value="1"/>
</dbReference>
<dbReference type="CDD" id="cd00291">
    <property type="entry name" value="SirA_YedF_YeeD"/>
    <property type="match status" value="1"/>
</dbReference>
<dbReference type="Gene3D" id="3.40.250.10">
    <property type="entry name" value="Rhodanese-like domain"/>
    <property type="match status" value="1"/>
</dbReference>
<dbReference type="RefSeq" id="WP_268006317.1">
    <property type="nucleotide sequence ID" value="NZ_BSUT01000001.1"/>
</dbReference>
<evidence type="ECO:0000313" key="2">
    <source>
        <dbReference type="EMBL" id="WAH42436.1"/>
    </source>
</evidence>
<protein>
    <submittedName>
        <fullName evidence="2">Sulfurtransferase TusA family protein</fullName>
    </submittedName>
</protein>
<dbReference type="PANTHER" id="PTHR43031:SF1">
    <property type="entry name" value="PYRIDINE NUCLEOTIDE-DISULPHIDE OXIDOREDUCTASE"/>
    <property type="match status" value="1"/>
</dbReference>
<gene>
    <name evidence="2" type="ORF">NZD89_02735</name>
</gene>
<dbReference type="Gene3D" id="3.30.110.40">
    <property type="entry name" value="TusA-like domain"/>
    <property type="match status" value="1"/>
</dbReference>
<dbReference type="InterPro" id="IPR001763">
    <property type="entry name" value="Rhodanese-like_dom"/>
</dbReference>
<dbReference type="InterPro" id="IPR001307">
    <property type="entry name" value="Thiosulphate_STrfase_CS"/>
</dbReference>
<sequence>MSTFAVDQSLDCKGLSCPMPIVRTKKAIDQMEPGQVLEVVATDPGSVADVKGWASRTGHQFLGTQTEDKVFRHYIRKSRPEETEPEKMYPHAISNQELEQKLAESPVILDVREPAEYAFSHIPGAILLPMGQLEERIEELTQYKNQPVYVVCRTGNRSDIACQILSDNGFENVKNVVPGMSQWQGPTQQDV</sequence>
<dbReference type="PROSITE" id="PS50206">
    <property type="entry name" value="RHODANESE_3"/>
    <property type="match status" value="1"/>
</dbReference>